<keyword evidence="1" id="KW-1015">Disulfide bond</keyword>
<dbReference type="Gene3D" id="1.10.225.10">
    <property type="entry name" value="Saposin-like"/>
    <property type="match status" value="1"/>
</dbReference>
<protein>
    <submittedName>
        <fullName evidence="6">Uncharacterized protein LOC110976123 isoform X1</fullName>
    </submittedName>
</protein>
<proteinExistence type="predicted"/>
<name>A0A8B7XYI1_ACAPL</name>
<dbReference type="InterPro" id="IPR008139">
    <property type="entry name" value="SaposinB_dom"/>
</dbReference>
<keyword evidence="3" id="KW-1133">Transmembrane helix</keyword>
<dbReference type="InterPro" id="IPR011001">
    <property type="entry name" value="Saposin-like"/>
</dbReference>
<dbReference type="KEGG" id="aplc:110976123"/>
<keyword evidence="3" id="KW-0812">Transmembrane</keyword>
<evidence type="ECO:0000313" key="6">
    <source>
        <dbReference type="RefSeq" id="XP_022084836.1"/>
    </source>
</evidence>
<evidence type="ECO:0000256" key="3">
    <source>
        <dbReference type="SAM" id="Phobius"/>
    </source>
</evidence>
<feature type="region of interest" description="Disordered" evidence="2">
    <location>
        <begin position="153"/>
        <end position="190"/>
    </location>
</feature>
<dbReference type="OrthoDB" id="5984892at2759"/>
<dbReference type="PROSITE" id="PS50015">
    <property type="entry name" value="SAP_B"/>
    <property type="match status" value="1"/>
</dbReference>
<keyword evidence="3" id="KW-0472">Membrane</keyword>
<feature type="compositionally biased region" description="Basic and acidic residues" evidence="2">
    <location>
        <begin position="172"/>
        <end position="190"/>
    </location>
</feature>
<feature type="domain" description="Saposin B-type" evidence="4">
    <location>
        <begin position="44"/>
        <end position="143"/>
    </location>
</feature>
<dbReference type="SUPFAM" id="SSF47862">
    <property type="entry name" value="Saposin"/>
    <property type="match status" value="1"/>
</dbReference>
<dbReference type="AlphaFoldDB" id="A0A8B7XYI1"/>
<dbReference type="RefSeq" id="XP_022084836.1">
    <property type="nucleotide sequence ID" value="XM_022229144.1"/>
</dbReference>
<sequence length="190" mass="22253">MLLRKWTLLETQDIIMQYQYLLTVIFFALTIIYASAYKPTKFAKEVVCEGCHAFVTEATKLMNRKHTAKDKIDTRIRDALRRTCDTENLRAYEFSPPNLKKVCDYWTTEYKDEITKVFKEYSEPEEREIALCFDVTDACIGVDRSTFRINKYKGPSRKAVREQTGKSKMTGKKKESAKAETKQKDKKEEL</sequence>
<dbReference type="Proteomes" id="UP000694845">
    <property type="component" value="Unplaced"/>
</dbReference>
<dbReference type="GeneID" id="110976123"/>
<evidence type="ECO:0000256" key="1">
    <source>
        <dbReference type="ARBA" id="ARBA00023157"/>
    </source>
</evidence>
<evidence type="ECO:0000313" key="5">
    <source>
        <dbReference type="Proteomes" id="UP000694845"/>
    </source>
</evidence>
<feature type="transmembrane region" description="Helical" evidence="3">
    <location>
        <begin position="20"/>
        <end position="37"/>
    </location>
</feature>
<evidence type="ECO:0000256" key="2">
    <source>
        <dbReference type="SAM" id="MobiDB-lite"/>
    </source>
</evidence>
<gene>
    <name evidence="6" type="primary">LOC110976123</name>
</gene>
<accession>A0A8B7XYI1</accession>
<keyword evidence="5" id="KW-1185">Reference proteome</keyword>
<reference evidence="6" key="1">
    <citation type="submission" date="2025-08" db="UniProtKB">
        <authorList>
            <consortium name="RefSeq"/>
        </authorList>
    </citation>
    <scope>IDENTIFICATION</scope>
</reference>
<evidence type="ECO:0000259" key="4">
    <source>
        <dbReference type="PROSITE" id="PS50015"/>
    </source>
</evidence>
<organism evidence="5 6">
    <name type="scientific">Acanthaster planci</name>
    <name type="common">Crown-of-thorns starfish</name>
    <dbReference type="NCBI Taxonomy" id="133434"/>
    <lineage>
        <taxon>Eukaryota</taxon>
        <taxon>Metazoa</taxon>
        <taxon>Echinodermata</taxon>
        <taxon>Eleutherozoa</taxon>
        <taxon>Asterozoa</taxon>
        <taxon>Asteroidea</taxon>
        <taxon>Valvatacea</taxon>
        <taxon>Valvatida</taxon>
        <taxon>Acanthasteridae</taxon>
        <taxon>Acanthaster</taxon>
    </lineage>
</organism>